<evidence type="ECO:0000313" key="9">
    <source>
        <dbReference type="EMBL" id="KAJ6640301.1"/>
    </source>
</evidence>
<dbReference type="InterPro" id="IPR054077">
    <property type="entry name" value="TMEM181_GOLD"/>
</dbReference>
<evidence type="ECO:0000256" key="4">
    <source>
        <dbReference type="ARBA" id="ARBA00023136"/>
    </source>
</evidence>
<keyword evidence="3 6" id="KW-1133">Transmembrane helix</keyword>
<dbReference type="GO" id="GO:0016020">
    <property type="term" value="C:membrane"/>
    <property type="evidence" value="ECO:0007669"/>
    <property type="project" value="UniProtKB-SubCell"/>
</dbReference>
<feature type="transmembrane region" description="Helical" evidence="6">
    <location>
        <begin position="481"/>
        <end position="501"/>
    </location>
</feature>
<keyword evidence="10" id="KW-1185">Reference proteome</keyword>
<evidence type="ECO:0000313" key="10">
    <source>
        <dbReference type="Proteomes" id="UP001151699"/>
    </source>
</evidence>
<protein>
    <submittedName>
        <fullName evidence="9">Transmembrane protein</fullName>
    </submittedName>
</protein>
<dbReference type="Pfam" id="PF21885">
    <property type="entry name" value="TMEM181_GOLD"/>
    <property type="match status" value="1"/>
</dbReference>
<name>A0A9Q0MYF5_9DIPT</name>
<feature type="transmembrane region" description="Helical" evidence="6">
    <location>
        <begin position="315"/>
        <end position="337"/>
    </location>
</feature>
<gene>
    <name evidence="9" type="primary">TMEM181</name>
    <name evidence="9" type="ORF">Bhyg_13051</name>
</gene>
<comment type="caution">
    <text evidence="9">The sequence shown here is derived from an EMBL/GenBank/DDBJ whole genome shotgun (WGS) entry which is preliminary data.</text>
</comment>
<feature type="transmembrane region" description="Helical" evidence="6">
    <location>
        <begin position="404"/>
        <end position="422"/>
    </location>
</feature>
<comment type="subcellular location">
    <subcellularLocation>
        <location evidence="1">Membrane</location>
        <topology evidence="1">Multi-pass membrane protein</topology>
    </subcellularLocation>
</comment>
<dbReference type="GO" id="GO:0015643">
    <property type="term" value="F:toxic substance binding"/>
    <property type="evidence" value="ECO:0007669"/>
    <property type="project" value="InterPro"/>
</dbReference>
<dbReference type="InterPro" id="IPR047843">
    <property type="entry name" value="WLS-like_TM"/>
</dbReference>
<dbReference type="Pfam" id="PF06664">
    <property type="entry name" value="WLS-like_TM"/>
    <property type="match status" value="1"/>
</dbReference>
<feature type="transmembrane region" description="Helical" evidence="6">
    <location>
        <begin position="286"/>
        <end position="309"/>
    </location>
</feature>
<dbReference type="PANTHER" id="PTHR31918">
    <property type="entry name" value="TRANSMEMBRANE PROTEIN 181"/>
    <property type="match status" value="1"/>
</dbReference>
<accession>A0A9Q0MYF5</accession>
<evidence type="ECO:0000256" key="6">
    <source>
        <dbReference type="SAM" id="Phobius"/>
    </source>
</evidence>
<dbReference type="Proteomes" id="UP001151699">
    <property type="component" value="Chromosome X"/>
</dbReference>
<dbReference type="PANTHER" id="PTHR31918:SF1">
    <property type="entry name" value="TRANSMEMBRANE PROTEIN 181"/>
    <property type="match status" value="1"/>
</dbReference>
<evidence type="ECO:0000256" key="5">
    <source>
        <dbReference type="SAM" id="MobiDB-lite"/>
    </source>
</evidence>
<keyword evidence="2 6" id="KW-0812">Transmembrane</keyword>
<evidence type="ECO:0000256" key="3">
    <source>
        <dbReference type="ARBA" id="ARBA00022989"/>
    </source>
</evidence>
<feature type="transmembrane region" description="Helical" evidence="6">
    <location>
        <begin position="443"/>
        <end position="461"/>
    </location>
</feature>
<evidence type="ECO:0000259" key="8">
    <source>
        <dbReference type="Pfam" id="PF21885"/>
    </source>
</evidence>
<reference evidence="9" key="1">
    <citation type="submission" date="2022-07" db="EMBL/GenBank/DDBJ databases">
        <authorList>
            <person name="Trinca V."/>
            <person name="Uliana J.V.C."/>
            <person name="Torres T.T."/>
            <person name="Ward R.J."/>
            <person name="Monesi N."/>
        </authorList>
    </citation>
    <scope>NUCLEOTIDE SEQUENCE</scope>
    <source>
        <strain evidence="9">HSMRA1968</strain>
        <tissue evidence="9">Whole embryos</tissue>
    </source>
</reference>
<dbReference type="InterPro" id="IPR040416">
    <property type="entry name" value="TMEM181"/>
</dbReference>
<feature type="transmembrane region" description="Helical" evidence="6">
    <location>
        <begin position="70"/>
        <end position="91"/>
    </location>
</feature>
<dbReference type="EMBL" id="WJQU01000003">
    <property type="protein sequence ID" value="KAJ6640301.1"/>
    <property type="molecule type" value="Genomic_DNA"/>
</dbReference>
<evidence type="ECO:0000256" key="1">
    <source>
        <dbReference type="ARBA" id="ARBA00004141"/>
    </source>
</evidence>
<evidence type="ECO:0000256" key="2">
    <source>
        <dbReference type="ARBA" id="ARBA00022692"/>
    </source>
</evidence>
<feature type="domain" description="Wntless-like transmembrane" evidence="7">
    <location>
        <begin position="240"/>
        <end position="504"/>
    </location>
</feature>
<sequence length="555" mass="64973">MSAKTPADTSGLGYSYHLPTGGMLMRIRNSLSQFSDLFSEFNKYIAPAVHHDRCERSVHMRLYSMHKREFVMVFLGFFTCFGLGIFIGLAGPPITSTTEVNASTLLSNTSAANDKHIMSTGPFIMRSPLMTTYSQQLWLIAKVETHNSDNERYDKTFQVNVSIDGLTEDHKPVTILHRNNVKNRTRHLVCERNNCEEFTVLHLGFLEYAHYIITVRFFDLEEFHQRYKIKELTFFFKTYNPGFTQIEIWFRFIFLTFTFVVTCWYAHTLRRYPIYDWSIEQKWMSVLLPLLVLYDNPFFPMTFLFNSWFPGMLDALFQATFLCALLLFWLCMLSKFLTHFKLGIYHGLRQNDRKCYIFYLPKFIVVLPIWLCCVVLATWEKCNELTDPTYSHFVDTENYNTLKTLFYVGGAAYLLYLSLLILKSYTELRSMPYFDMRLKFLTLLMMFVMAMSLTVTSYRFGFGILEDNFVARLTTTYKSSAQFMCFYGLLNFYLYTMAYVYSPSGRPMHEPTITKDNPAFSMINDSDEDVIYGSDDESRRPLNSSAKKGNDYDSD</sequence>
<feature type="region of interest" description="Disordered" evidence="5">
    <location>
        <begin position="529"/>
        <end position="555"/>
    </location>
</feature>
<organism evidence="9 10">
    <name type="scientific">Pseudolycoriella hygida</name>
    <dbReference type="NCBI Taxonomy" id="35572"/>
    <lineage>
        <taxon>Eukaryota</taxon>
        <taxon>Metazoa</taxon>
        <taxon>Ecdysozoa</taxon>
        <taxon>Arthropoda</taxon>
        <taxon>Hexapoda</taxon>
        <taxon>Insecta</taxon>
        <taxon>Pterygota</taxon>
        <taxon>Neoptera</taxon>
        <taxon>Endopterygota</taxon>
        <taxon>Diptera</taxon>
        <taxon>Nematocera</taxon>
        <taxon>Sciaroidea</taxon>
        <taxon>Sciaridae</taxon>
        <taxon>Pseudolycoriella</taxon>
    </lineage>
</organism>
<evidence type="ECO:0000259" key="7">
    <source>
        <dbReference type="Pfam" id="PF06664"/>
    </source>
</evidence>
<feature type="domain" description="TMEM181 GOLD" evidence="8">
    <location>
        <begin position="121"/>
        <end position="239"/>
    </location>
</feature>
<dbReference type="OrthoDB" id="28186at2759"/>
<proteinExistence type="predicted"/>
<feature type="transmembrane region" description="Helical" evidence="6">
    <location>
        <begin position="357"/>
        <end position="379"/>
    </location>
</feature>
<keyword evidence="4 6" id="KW-0472">Membrane</keyword>
<feature type="transmembrane region" description="Helical" evidence="6">
    <location>
        <begin position="248"/>
        <end position="266"/>
    </location>
</feature>
<dbReference type="AlphaFoldDB" id="A0A9Q0MYF5"/>